<accession>A0A8J3CK08</accession>
<dbReference type="PANTHER" id="PTHR36454:SF1">
    <property type="entry name" value="DUF1015 DOMAIN-CONTAINING PROTEIN"/>
    <property type="match status" value="1"/>
</dbReference>
<dbReference type="PANTHER" id="PTHR36454">
    <property type="entry name" value="LMO2823 PROTEIN"/>
    <property type="match status" value="1"/>
</dbReference>
<evidence type="ECO:0000313" key="1">
    <source>
        <dbReference type="EMBL" id="GGM79778.1"/>
    </source>
</evidence>
<protein>
    <recommendedName>
        <fullName evidence="3">DUF1015 domain-containing protein</fullName>
    </recommendedName>
</protein>
<proteinExistence type="predicted"/>
<evidence type="ECO:0000313" key="2">
    <source>
        <dbReference type="Proteomes" id="UP000637578"/>
    </source>
</evidence>
<dbReference type="EMBL" id="BMMK01000045">
    <property type="protein sequence ID" value="GGM79778.1"/>
    <property type="molecule type" value="Genomic_DNA"/>
</dbReference>
<dbReference type="AlphaFoldDB" id="A0A8J3CK08"/>
<sequence length="390" mass="39750">MRALPTAWVVRGEVPGPDVDEFANPEQVRVALAGAGPDTLLAAQHPHRTPAAIAAGLGLAESLPHAREVLARLRAAHYRRVTDVVAPYIVDGTDGTAAGLLALVDPEAVGGDGVAQVRHSEEVYPEVVAERSAVLAGLGYSTSAALLVPVRGGEELTAAVEQVARGLGDPAVRSVDSAGRRHLLWLLGPGPQRDGLLARAGAQPLLVADGNHRVAASAAAGLGGMLAMVTGGPALQIGAIHRVLSGTGRGGSELVAAWRSVGLAVAETTPHEPSHPGTVVAVTDQGTYTITLPPPGAGEPVPRIDHAVVERLLLAEALGVDPAGPSVRALPAPQLGGLALPAGVDALLLLAPVPYEDVLSVHAQSRTMPRKSTYFTPKPRSGLLLADLAG</sequence>
<reference evidence="1" key="1">
    <citation type="journal article" date="2014" name="Int. J. Syst. Evol. Microbiol.">
        <title>Complete genome sequence of Corynebacterium casei LMG S-19264T (=DSM 44701T), isolated from a smear-ripened cheese.</title>
        <authorList>
            <consortium name="US DOE Joint Genome Institute (JGI-PGF)"/>
            <person name="Walter F."/>
            <person name="Albersmeier A."/>
            <person name="Kalinowski J."/>
            <person name="Ruckert C."/>
        </authorList>
    </citation>
    <scope>NUCLEOTIDE SEQUENCE</scope>
    <source>
        <strain evidence="1">CGMCC 4.5737</strain>
    </source>
</reference>
<comment type="caution">
    <text evidence="1">The sequence shown here is derived from an EMBL/GenBank/DDBJ whole genome shotgun (WGS) entry which is preliminary data.</text>
</comment>
<evidence type="ECO:0008006" key="3">
    <source>
        <dbReference type="Google" id="ProtNLM"/>
    </source>
</evidence>
<keyword evidence="2" id="KW-1185">Reference proteome</keyword>
<reference evidence="1" key="2">
    <citation type="submission" date="2020-09" db="EMBL/GenBank/DDBJ databases">
        <authorList>
            <person name="Sun Q."/>
            <person name="Zhou Y."/>
        </authorList>
    </citation>
    <scope>NUCLEOTIDE SEQUENCE</scope>
    <source>
        <strain evidence="1">CGMCC 4.5737</strain>
    </source>
</reference>
<dbReference type="Pfam" id="PF06245">
    <property type="entry name" value="DUF1015"/>
    <property type="match status" value="1"/>
</dbReference>
<organism evidence="1 2">
    <name type="scientific">Longimycelium tulufanense</name>
    <dbReference type="NCBI Taxonomy" id="907463"/>
    <lineage>
        <taxon>Bacteria</taxon>
        <taxon>Bacillati</taxon>
        <taxon>Actinomycetota</taxon>
        <taxon>Actinomycetes</taxon>
        <taxon>Pseudonocardiales</taxon>
        <taxon>Pseudonocardiaceae</taxon>
        <taxon>Longimycelium</taxon>
    </lineage>
</organism>
<gene>
    <name evidence="1" type="ORF">GCM10012275_58000</name>
</gene>
<name>A0A8J3CK08_9PSEU</name>
<dbReference type="InterPro" id="IPR008323">
    <property type="entry name" value="UCP033563"/>
</dbReference>
<dbReference type="Proteomes" id="UP000637578">
    <property type="component" value="Unassembled WGS sequence"/>
</dbReference>